<evidence type="ECO:0000259" key="1">
    <source>
        <dbReference type="Pfam" id="PF01402"/>
    </source>
</evidence>
<proteinExistence type="predicted"/>
<name>A0ABU9DK35_9BACL</name>
<dbReference type="Gene3D" id="1.10.1220.10">
    <property type="entry name" value="Met repressor-like"/>
    <property type="match status" value="1"/>
</dbReference>
<organism evidence="2 3">
    <name type="scientific">Paenibacillus filicis</name>
    <dbReference type="NCBI Taxonomy" id="669464"/>
    <lineage>
        <taxon>Bacteria</taxon>
        <taxon>Bacillati</taxon>
        <taxon>Bacillota</taxon>
        <taxon>Bacilli</taxon>
        <taxon>Bacillales</taxon>
        <taxon>Paenibacillaceae</taxon>
        <taxon>Paenibacillus</taxon>
    </lineage>
</organism>
<protein>
    <submittedName>
        <fullName evidence="2">Ribbon-helix-helix protein, CopG family</fullName>
    </submittedName>
</protein>
<accession>A0ABU9DK35</accession>
<dbReference type="SUPFAM" id="SSF47598">
    <property type="entry name" value="Ribbon-helix-helix"/>
    <property type="match status" value="1"/>
</dbReference>
<evidence type="ECO:0000313" key="2">
    <source>
        <dbReference type="EMBL" id="MEK8129234.1"/>
    </source>
</evidence>
<dbReference type="InterPro" id="IPR002145">
    <property type="entry name" value="CopG"/>
</dbReference>
<evidence type="ECO:0000313" key="3">
    <source>
        <dbReference type="Proteomes" id="UP001469365"/>
    </source>
</evidence>
<dbReference type="Proteomes" id="UP001469365">
    <property type="component" value="Unassembled WGS sequence"/>
</dbReference>
<keyword evidence="3" id="KW-1185">Reference proteome</keyword>
<comment type="caution">
    <text evidence="2">The sequence shown here is derived from an EMBL/GenBank/DDBJ whole genome shotgun (WGS) entry which is preliminary data.</text>
</comment>
<feature type="domain" description="Ribbon-helix-helix protein CopG" evidence="1">
    <location>
        <begin position="53"/>
        <end position="90"/>
    </location>
</feature>
<dbReference type="InterPro" id="IPR013321">
    <property type="entry name" value="Arc_rbn_hlx_hlx"/>
</dbReference>
<dbReference type="Pfam" id="PF01402">
    <property type="entry name" value="RHH_1"/>
    <property type="match status" value="1"/>
</dbReference>
<dbReference type="InterPro" id="IPR010985">
    <property type="entry name" value="Ribbon_hlx_hlx"/>
</dbReference>
<dbReference type="EMBL" id="JBBPCC010000009">
    <property type="protein sequence ID" value="MEK8129234.1"/>
    <property type="molecule type" value="Genomic_DNA"/>
</dbReference>
<reference evidence="2 3" key="1">
    <citation type="submission" date="2024-04" db="EMBL/GenBank/DDBJ databases">
        <title>draft genome sequnece of Paenibacillus filicis.</title>
        <authorList>
            <person name="Kim D.-U."/>
        </authorList>
    </citation>
    <scope>NUCLEOTIDE SEQUENCE [LARGE SCALE GENOMIC DNA]</scope>
    <source>
        <strain evidence="2 3">KACC14197</strain>
    </source>
</reference>
<sequence length="91" mass="10237">MIKVTKINYKGAFKMSTEKIKIGISNKEGQLGFMSTRGGLRKGAGRKNIGATKKVSLTLKDEIWAKMDEHCAEHQLSRSEVIRTIIESYYS</sequence>
<gene>
    <name evidence="2" type="ORF">WMW72_15110</name>
</gene>